<proteinExistence type="predicted"/>
<feature type="chain" id="PRO_5042000319" evidence="1">
    <location>
        <begin position="24"/>
        <end position="185"/>
    </location>
</feature>
<evidence type="ECO:0000313" key="4">
    <source>
        <dbReference type="Proteomes" id="UP000217194"/>
    </source>
</evidence>
<feature type="domain" description="DUF305" evidence="2">
    <location>
        <begin position="37"/>
        <end position="180"/>
    </location>
</feature>
<dbReference type="EMBL" id="CP016778">
    <property type="protein sequence ID" value="ASY22261.1"/>
    <property type="molecule type" value="Genomic_DNA"/>
</dbReference>
<evidence type="ECO:0000256" key="1">
    <source>
        <dbReference type="SAM" id="SignalP"/>
    </source>
</evidence>
<sequence length="185" mass="20045">MFKKTVLLIAVISLPFFTQPATAGSHASSLKSLGANEIMFAQGMIPHHQQAIDMSTSALARSSNTKVKALASGIISDQKKEINQMKYWLAAKKAPLKMGHDMGHGMGMDGMLSESQVAELKKLRGPKFDTAFLKAMIEHHQGALTMLSMLSGSKNSEARALSKEIRAAQSGEISLMQKLLMEVSK</sequence>
<dbReference type="RefSeq" id="WP_095696788.1">
    <property type="nucleotide sequence ID" value="NZ_CP016778.1"/>
</dbReference>
<name>A0AAC9YV09_9ACTN</name>
<dbReference type="Pfam" id="PF03713">
    <property type="entry name" value="DUF305"/>
    <property type="match status" value="1"/>
</dbReference>
<feature type="signal peptide" evidence="1">
    <location>
        <begin position="1"/>
        <end position="23"/>
    </location>
</feature>
<keyword evidence="1" id="KW-0732">Signal</keyword>
<dbReference type="AlphaFoldDB" id="A0AAC9YV09"/>
<dbReference type="Gene3D" id="1.20.1260.10">
    <property type="match status" value="1"/>
</dbReference>
<reference evidence="3 4" key="1">
    <citation type="submission" date="2016-07" db="EMBL/GenBank/DDBJ databases">
        <title>High microdiversification within the ubiquitous acI lineage of Actinobacteria.</title>
        <authorList>
            <person name="Neuenschwander S.M."/>
            <person name="Salcher M."/>
            <person name="Ghai R."/>
            <person name="Pernthaler J."/>
        </authorList>
    </citation>
    <scope>NUCLEOTIDE SEQUENCE [LARGE SCALE GENOMIC DNA]</scope>
    <source>
        <strain evidence="3">MMS-IIB-76</strain>
    </source>
</reference>
<dbReference type="Proteomes" id="UP000217194">
    <property type="component" value="Chromosome"/>
</dbReference>
<dbReference type="PANTHER" id="PTHR36933:SF1">
    <property type="entry name" value="SLL0788 PROTEIN"/>
    <property type="match status" value="1"/>
</dbReference>
<dbReference type="InterPro" id="IPR012347">
    <property type="entry name" value="Ferritin-like"/>
</dbReference>
<protein>
    <submittedName>
        <fullName evidence="3">DUF305 domain-containing protein</fullName>
    </submittedName>
</protein>
<dbReference type="InterPro" id="IPR005183">
    <property type="entry name" value="DUF305_CopM-like"/>
</dbReference>
<gene>
    <name evidence="3" type="ORF">A1sIIB76_01390</name>
</gene>
<evidence type="ECO:0000259" key="2">
    <source>
        <dbReference type="Pfam" id="PF03713"/>
    </source>
</evidence>
<organism evidence="3 4">
    <name type="scientific">Candidatus Planktophila versatilis</name>
    <dbReference type="NCBI Taxonomy" id="1884905"/>
    <lineage>
        <taxon>Bacteria</taxon>
        <taxon>Bacillati</taxon>
        <taxon>Actinomycetota</taxon>
        <taxon>Actinomycetes</taxon>
        <taxon>Candidatus Nanopelagicales</taxon>
        <taxon>Candidatus Nanopelagicaceae</taxon>
        <taxon>Candidatus Planktophila</taxon>
    </lineage>
</organism>
<evidence type="ECO:0000313" key="3">
    <source>
        <dbReference type="EMBL" id="ASY22261.1"/>
    </source>
</evidence>
<dbReference type="PANTHER" id="PTHR36933">
    <property type="entry name" value="SLL0788 PROTEIN"/>
    <property type="match status" value="1"/>
</dbReference>
<accession>A0AAC9YV09</accession>